<name>A0A381YIR4_9ZZZZ</name>
<reference evidence="1" key="1">
    <citation type="submission" date="2018-05" db="EMBL/GenBank/DDBJ databases">
        <authorList>
            <person name="Lanie J.A."/>
            <person name="Ng W.-L."/>
            <person name="Kazmierczak K.M."/>
            <person name="Andrzejewski T.M."/>
            <person name="Davidsen T.M."/>
            <person name="Wayne K.J."/>
            <person name="Tettelin H."/>
            <person name="Glass J.I."/>
            <person name="Rusch D."/>
            <person name="Podicherti R."/>
            <person name="Tsui H.-C.T."/>
            <person name="Winkler M.E."/>
        </authorList>
    </citation>
    <scope>NUCLEOTIDE SEQUENCE</scope>
</reference>
<proteinExistence type="predicted"/>
<sequence>MMCAGIKTQKDHLQAYIGIVKMKEFTNVHVVV</sequence>
<protein>
    <submittedName>
        <fullName evidence="1">Uncharacterized protein</fullName>
    </submittedName>
</protein>
<evidence type="ECO:0000313" key="1">
    <source>
        <dbReference type="EMBL" id="SVA76968.1"/>
    </source>
</evidence>
<accession>A0A381YIR4</accession>
<dbReference type="AlphaFoldDB" id="A0A381YIR4"/>
<gene>
    <name evidence="1" type="ORF">METZ01_LOCUS129822</name>
</gene>
<organism evidence="1">
    <name type="scientific">marine metagenome</name>
    <dbReference type="NCBI Taxonomy" id="408172"/>
    <lineage>
        <taxon>unclassified sequences</taxon>
        <taxon>metagenomes</taxon>
        <taxon>ecological metagenomes</taxon>
    </lineage>
</organism>
<dbReference type="EMBL" id="UINC01018343">
    <property type="protein sequence ID" value="SVA76968.1"/>
    <property type="molecule type" value="Genomic_DNA"/>
</dbReference>